<evidence type="ECO:0000256" key="1">
    <source>
        <dbReference type="ARBA" id="ARBA00022603"/>
    </source>
</evidence>
<keyword evidence="6" id="KW-1185">Reference proteome</keyword>
<organism evidence="5 6">
    <name type="scientific">Xanthomonas chitinilytica</name>
    <dbReference type="NCBI Taxonomy" id="2989819"/>
    <lineage>
        <taxon>Bacteria</taxon>
        <taxon>Pseudomonadati</taxon>
        <taxon>Pseudomonadota</taxon>
        <taxon>Gammaproteobacteria</taxon>
        <taxon>Lysobacterales</taxon>
        <taxon>Lysobacteraceae</taxon>
        <taxon>Xanthomonas</taxon>
    </lineage>
</organism>
<sequence>MNGQPDLQPHRAPRGSAALRIEACQAAGSDAAANADAIDWAAAELPRAWPDAAPWWRPAMLRQVLPRFLGRRRGKVRLPAGLPGLQPIPKYLLQEFHNLPNGNYSDCVTGGYMTGFDRVMLGHMAHGRRRVAESLRGAARALDVGSGGGHLAAAMKQAGIAEVWALEPSPYLLRQAARRHAGSGIRWRQGLAEDTRLPDGHFDAVGVSFVLHEIPPHYLRRFCAELRRITRPGARLAVLEPSPLQWRHGAGWMLRRFGWRGLYFRWLAGFVHEPFLAAWHKLDFPALLREHGFEPVIDESGCPSRFLLARRGD</sequence>
<comment type="caution">
    <text evidence="5">The sequence shown here is derived from an EMBL/GenBank/DDBJ whole genome shotgun (WGS) entry which is preliminary data.</text>
</comment>
<dbReference type="EMBL" id="JAPCHY010000010">
    <property type="protein sequence ID" value="MCW4473295.1"/>
    <property type="molecule type" value="Genomic_DNA"/>
</dbReference>
<dbReference type="InterPro" id="IPR013216">
    <property type="entry name" value="Methyltransf_11"/>
</dbReference>
<proteinExistence type="predicted"/>
<accession>A0ABT3JXS4</accession>
<keyword evidence="3" id="KW-0949">S-adenosyl-L-methionine</keyword>
<dbReference type="InterPro" id="IPR029063">
    <property type="entry name" value="SAM-dependent_MTases_sf"/>
</dbReference>
<dbReference type="PANTHER" id="PTHR43464">
    <property type="entry name" value="METHYLTRANSFERASE"/>
    <property type="match status" value="1"/>
</dbReference>
<keyword evidence="2" id="KW-0808">Transferase</keyword>
<dbReference type="Gene3D" id="3.40.50.150">
    <property type="entry name" value="Vaccinia Virus protein VP39"/>
    <property type="match status" value="1"/>
</dbReference>
<reference evidence="5 6" key="1">
    <citation type="submission" date="2022-10" db="EMBL/GenBank/DDBJ databases">
        <title>Xanthomonas sp. H13-6.</title>
        <authorList>
            <person name="Liu X."/>
            <person name="Deng Z."/>
            <person name="Jiang Y."/>
            <person name="Yu T."/>
            <person name="Ai J."/>
        </authorList>
    </citation>
    <scope>NUCLEOTIDE SEQUENCE [LARGE SCALE GENOMIC DNA]</scope>
    <source>
        <strain evidence="5 6">H13-6</strain>
    </source>
</reference>
<gene>
    <name evidence="5" type="ORF">OK345_12360</name>
</gene>
<dbReference type="Pfam" id="PF08241">
    <property type="entry name" value="Methyltransf_11"/>
    <property type="match status" value="1"/>
</dbReference>
<dbReference type="RefSeq" id="WP_265128281.1">
    <property type="nucleotide sequence ID" value="NZ_JAPCHY010000010.1"/>
</dbReference>
<dbReference type="Proteomes" id="UP001209922">
    <property type="component" value="Unassembled WGS sequence"/>
</dbReference>
<keyword evidence="1 5" id="KW-0489">Methyltransferase</keyword>
<dbReference type="SUPFAM" id="SSF53335">
    <property type="entry name" value="S-adenosyl-L-methionine-dependent methyltransferases"/>
    <property type="match status" value="1"/>
</dbReference>
<dbReference type="PANTHER" id="PTHR43464:SF19">
    <property type="entry name" value="UBIQUINONE BIOSYNTHESIS O-METHYLTRANSFERASE, MITOCHONDRIAL"/>
    <property type="match status" value="1"/>
</dbReference>
<name>A0ABT3JXS4_9XANT</name>
<evidence type="ECO:0000256" key="3">
    <source>
        <dbReference type="ARBA" id="ARBA00022691"/>
    </source>
</evidence>
<protein>
    <submittedName>
        <fullName evidence="5">Class I SAM-dependent methyltransferase</fullName>
    </submittedName>
</protein>
<dbReference type="GO" id="GO:0008168">
    <property type="term" value="F:methyltransferase activity"/>
    <property type="evidence" value="ECO:0007669"/>
    <property type="project" value="UniProtKB-KW"/>
</dbReference>
<dbReference type="CDD" id="cd02440">
    <property type="entry name" value="AdoMet_MTases"/>
    <property type="match status" value="1"/>
</dbReference>
<dbReference type="GO" id="GO:0032259">
    <property type="term" value="P:methylation"/>
    <property type="evidence" value="ECO:0007669"/>
    <property type="project" value="UniProtKB-KW"/>
</dbReference>
<evidence type="ECO:0000256" key="2">
    <source>
        <dbReference type="ARBA" id="ARBA00022679"/>
    </source>
</evidence>
<evidence type="ECO:0000313" key="6">
    <source>
        <dbReference type="Proteomes" id="UP001209922"/>
    </source>
</evidence>
<evidence type="ECO:0000259" key="4">
    <source>
        <dbReference type="Pfam" id="PF08241"/>
    </source>
</evidence>
<evidence type="ECO:0000313" key="5">
    <source>
        <dbReference type="EMBL" id="MCW4473295.1"/>
    </source>
</evidence>
<feature type="domain" description="Methyltransferase type 11" evidence="4">
    <location>
        <begin position="142"/>
        <end position="237"/>
    </location>
</feature>